<dbReference type="Pfam" id="PF07484">
    <property type="entry name" value="Collar"/>
    <property type="match status" value="1"/>
</dbReference>
<feature type="region of interest" description="Disordered" evidence="1">
    <location>
        <begin position="82"/>
        <end position="104"/>
    </location>
</feature>
<dbReference type="Gene3D" id="3.90.1340.10">
    <property type="entry name" value="Phage tail collar domain"/>
    <property type="match status" value="1"/>
</dbReference>
<keyword evidence="4" id="KW-1185">Reference proteome</keyword>
<dbReference type="InterPro" id="IPR037053">
    <property type="entry name" value="Phage_tail_collar_dom_sf"/>
</dbReference>
<dbReference type="STRING" id="745411.B3C1_02145"/>
<evidence type="ECO:0000259" key="2">
    <source>
        <dbReference type="Pfam" id="PF07484"/>
    </source>
</evidence>
<name>K2K3Q0_9GAMM</name>
<evidence type="ECO:0000313" key="4">
    <source>
        <dbReference type="Proteomes" id="UP000006755"/>
    </source>
</evidence>
<organism evidence="3 4">
    <name type="scientific">Gallaecimonas xiamenensis 3-C-1</name>
    <dbReference type="NCBI Taxonomy" id="745411"/>
    <lineage>
        <taxon>Bacteria</taxon>
        <taxon>Pseudomonadati</taxon>
        <taxon>Pseudomonadota</taxon>
        <taxon>Gammaproteobacteria</taxon>
        <taxon>Enterobacterales</taxon>
        <taxon>Gallaecimonadaceae</taxon>
        <taxon>Gallaecimonas</taxon>
    </lineage>
</organism>
<dbReference type="PATRIC" id="fig|745411.4.peg.419"/>
<gene>
    <name evidence="3" type="ORF">B3C1_02145</name>
</gene>
<dbReference type="InterPro" id="IPR011083">
    <property type="entry name" value="Phage_tail_collar_dom"/>
</dbReference>
<dbReference type="AlphaFoldDB" id="K2K3Q0"/>
<accession>K2K3Q0</accession>
<protein>
    <recommendedName>
        <fullName evidence="2">Phage tail collar domain-containing protein</fullName>
    </recommendedName>
</protein>
<sequence>MFSGNFAPRGWAYCDGQLLAISQYDALFSLLQTTYGGDGRTTFALPDLRGRLPLHYGPSSTGHIYRLGQRSGSETVTLTTAEMPSHNHPARASNNTGDEPSPQDAYWAALSGAEAGYSTASPSTAMSVQAIGLTGGSQPHPNMMPGLTLGFIISLYGIYPSRT</sequence>
<dbReference type="Proteomes" id="UP000006755">
    <property type="component" value="Unassembled WGS sequence"/>
</dbReference>
<dbReference type="SUPFAM" id="SSF88874">
    <property type="entry name" value="Receptor-binding domain of short tail fibre protein gp12"/>
    <property type="match status" value="1"/>
</dbReference>
<dbReference type="eggNOG" id="COG4675">
    <property type="taxonomic scope" value="Bacteria"/>
</dbReference>
<dbReference type="EMBL" id="AMRI01000002">
    <property type="protein sequence ID" value="EKE77574.1"/>
    <property type="molecule type" value="Genomic_DNA"/>
</dbReference>
<comment type="caution">
    <text evidence="3">The sequence shown here is derived from an EMBL/GenBank/DDBJ whole genome shotgun (WGS) entry which is preliminary data.</text>
</comment>
<proteinExistence type="predicted"/>
<evidence type="ECO:0000313" key="3">
    <source>
        <dbReference type="EMBL" id="EKE77574.1"/>
    </source>
</evidence>
<evidence type="ECO:0000256" key="1">
    <source>
        <dbReference type="SAM" id="MobiDB-lite"/>
    </source>
</evidence>
<reference evidence="3 4" key="1">
    <citation type="journal article" date="2012" name="J. Bacteriol.">
        <title>Genome Sequence of Gallaecimonas xiamenensis Type Strain 3-C-1.</title>
        <authorList>
            <person name="Lai Q."/>
            <person name="Wang L."/>
            <person name="Wang W."/>
            <person name="Shao Z."/>
        </authorList>
    </citation>
    <scope>NUCLEOTIDE SEQUENCE [LARGE SCALE GENOMIC DNA]</scope>
    <source>
        <strain evidence="3 4">3-C-1</strain>
    </source>
</reference>
<feature type="domain" description="Phage tail collar" evidence="2">
    <location>
        <begin position="1"/>
        <end position="53"/>
    </location>
</feature>